<dbReference type="Gene3D" id="3.40.630.30">
    <property type="match status" value="1"/>
</dbReference>
<reference evidence="1 2" key="1">
    <citation type="submission" date="2019-10" db="EMBL/GenBank/DDBJ databases">
        <title>A novel species.</title>
        <authorList>
            <person name="Gao J."/>
        </authorList>
    </citation>
    <scope>NUCLEOTIDE SEQUENCE [LARGE SCALE GENOMIC DNA]</scope>
    <source>
        <strain evidence="1 2">QMT-28</strain>
    </source>
</reference>
<evidence type="ECO:0000313" key="2">
    <source>
        <dbReference type="Proteomes" id="UP000326179"/>
    </source>
</evidence>
<dbReference type="SUPFAM" id="SSF55729">
    <property type="entry name" value="Acyl-CoA N-acyltransferases (Nat)"/>
    <property type="match status" value="1"/>
</dbReference>
<dbReference type="KEGG" id="sfy:GFH48_02855"/>
<protein>
    <recommendedName>
        <fullName evidence="3">GNAT family N-acetyltransferase</fullName>
    </recommendedName>
</protein>
<dbReference type="EMBL" id="CP045643">
    <property type="protein sequence ID" value="QFZ78514.1"/>
    <property type="molecule type" value="Genomic_DNA"/>
</dbReference>
<evidence type="ECO:0000313" key="1">
    <source>
        <dbReference type="EMBL" id="QFZ78514.1"/>
    </source>
</evidence>
<dbReference type="Proteomes" id="UP000326179">
    <property type="component" value="Chromosome"/>
</dbReference>
<dbReference type="InterPro" id="IPR016181">
    <property type="entry name" value="Acyl_CoA_acyltransferase"/>
</dbReference>
<evidence type="ECO:0008006" key="3">
    <source>
        <dbReference type="Google" id="ProtNLM"/>
    </source>
</evidence>
<keyword evidence="2" id="KW-1185">Reference proteome</keyword>
<dbReference type="AlphaFoldDB" id="A0A5Q0LQ56"/>
<organism evidence="1 2">
    <name type="scientific">Streptomyces fagopyri</name>
    <dbReference type="NCBI Taxonomy" id="2662397"/>
    <lineage>
        <taxon>Bacteria</taxon>
        <taxon>Bacillati</taxon>
        <taxon>Actinomycetota</taxon>
        <taxon>Actinomycetes</taxon>
        <taxon>Kitasatosporales</taxon>
        <taxon>Streptomycetaceae</taxon>
        <taxon>Streptomyces</taxon>
    </lineage>
</organism>
<name>A0A5Q0LQ56_9ACTN</name>
<accession>A0A5Q0LQ56</accession>
<proteinExistence type="predicted"/>
<sequence length="126" mass="13335">MLRHDGEVAGMFTLSWDPPFTLAADAFPPAVRPAYLGRLAVAPRLLADSAPTGATCVRRAAELASARGADALRSEANPDLAGTVKLLELLGFRRHGDVLTDAAGRRTVRLQKSFGPGPAARSEESR</sequence>
<gene>
    <name evidence="1" type="ORF">GFH48_02855</name>
</gene>